<comment type="catalytic activity">
    <reaction evidence="1">
        <text>Hydrolysis of terminal non-reducing N-acetyl-D-hexosamine residues in N-acetyl-beta-D-hexosaminides.</text>
        <dbReference type="EC" id="3.2.1.52"/>
    </reaction>
</comment>
<keyword evidence="4 6" id="KW-0378">Hydrolase</keyword>
<dbReference type="InterPro" id="IPR001764">
    <property type="entry name" value="Glyco_hydro_3_N"/>
</dbReference>
<dbReference type="OrthoDB" id="9805821at2"/>
<evidence type="ECO:0000259" key="10">
    <source>
        <dbReference type="Pfam" id="PF01915"/>
    </source>
</evidence>
<dbReference type="RefSeq" id="WP_084016948.1">
    <property type="nucleotide sequence ID" value="NZ_FWXS01000004.1"/>
</dbReference>
<dbReference type="InterPro" id="IPR001466">
    <property type="entry name" value="Beta-lactam-related"/>
</dbReference>
<dbReference type="SUPFAM" id="SSF51445">
    <property type="entry name" value="(Trans)glycosidases"/>
    <property type="match status" value="1"/>
</dbReference>
<dbReference type="STRING" id="1434700.SAMN06296427_10422"/>
<reference evidence="11 12" key="1">
    <citation type="submission" date="2017-04" db="EMBL/GenBank/DDBJ databases">
        <authorList>
            <person name="Afonso C.L."/>
            <person name="Miller P.J."/>
            <person name="Scott M.A."/>
            <person name="Spackman E."/>
            <person name="Goraichik I."/>
            <person name="Dimitrov K.M."/>
            <person name="Suarez D.L."/>
            <person name="Swayne D.E."/>
        </authorList>
    </citation>
    <scope>NUCLEOTIDE SEQUENCE [LARGE SCALE GENOMIC DNA]</scope>
    <source>
        <strain evidence="11 12">CGMCC 1.12708</strain>
    </source>
</reference>
<dbReference type="Pfam" id="PF00933">
    <property type="entry name" value="Glyco_hydro_3"/>
    <property type="match status" value="1"/>
</dbReference>
<dbReference type="InterPro" id="IPR050226">
    <property type="entry name" value="NagZ_Beta-hexosaminidase"/>
</dbReference>
<feature type="domain" description="Glycoside hydrolase family 3 N-terminal" evidence="9">
    <location>
        <begin position="43"/>
        <end position="358"/>
    </location>
</feature>
<dbReference type="Gene3D" id="3.40.50.1700">
    <property type="entry name" value="Glycoside hydrolase family 3 C-terminal domain"/>
    <property type="match status" value="1"/>
</dbReference>
<keyword evidence="12" id="KW-1185">Reference proteome</keyword>
<evidence type="ECO:0000256" key="3">
    <source>
        <dbReference type="ARBA" id="ARBA00012663"/>
    </source>
</evidence>
<keyword evidence="7" id="KW-0732">Signal</keyword>
<dbReference type="SUPFAM" id="SSF52279">
    <property type="entry name" value="Beta-D-glucan exohydrolase, C-terminal domain"/>
    <property type="match status" value="1"/>
</dbReference>
<dbReference type="InterPro" id="IPR002772">
    <property type="entry name" value="Glyco_hydro_3_C"/>
</dbReference>
<dbReference type="EC" id="3.2.1.52" evidence="3"/>
<dbReference type="GO" id="GO:0004563">
    <property type="term" value="F:beta-N-acetylhexosaminidase activity"/>
    <property type="evidence" value="ECO:0007669"/>
    <property type="project" value="UniProtKB-EC"/>
</dbReference>
<dbReference type="Pfam" id="PF01915">
    <property type="entry name" value="Glyco_hydro_3_C"/>
    <property type="match status" value="1"/>
</dbReference>
<dbReference type="InterPro" id="IPR012338">
    <property type="entry name" value="Beta-lactam/transpept-like"/>
</dbReference>
<accession>A0A1W2A8M9</accession>
<dbReference type="SUPFAM" id="SSF56601">
    <property type="entry name" value="beta-lactamase/transpeptidase-like"/>
    <property type="match status" value="1"/>
</dbReference>
<dbReference type="InterPro" id="IPR036962">
    <property type="entry name" value="Glyco_hydro_3_N_sf"/>
</dbReference>
<sequence>MKKFFAVFTFLFLIQSINAQQDSPFYVDSLQMKWVNDKYNAMTLEEKVGQLFIVAAYSNKDAAHELEIENLVKTEAIGGLIFMQDDALKQVDLTNRYNKVAKIPLLIGMDAEWGLAMRLKDVTRYPWAMGIGAIQDNNLVKEMGVAIGEQSNRMGVNFNFAPVVDVNTNPKNPIIGNRSYGSDVSNVAQKGIAYMNGMKEKKVLASAKHFPGHGDTSTDSHYTMPVVGHDLQRLNSVELAPFKQLIDAGVASIMVAHLSVPTLEPDPKIPSSLSKKIITDLLKNQMNFKGLIITDALNMDGVAKAYPAGEVDALAFEAGNDILLFSQAVKTGKEKIIAKINSGEITEERLAESVKKILMAKYYVGLNIYKPLDNKNLIQDLNHVKYKELIAKLYENAATVLKNEENLIPIKNLDKIKVAYVPLEEAEYQNFYDRLQFHVPVDLVNIKSASEVSKLKDYDYVIIGLHKSNETAYKSYKISDASKSIIKSVSAQNSTILSLFGSPYALMDLDVSQTKSVLVFYQNLNTTQDIAAGVIFGAMSANGKLPVDVNDQWKFGNSVSISGIQRLGFAEPEAVGMNADVIYKIDQIAQSAIDQGATPGLQIVAIRKGKVIYDKAFGYESTERKKKVSTKDIYDVASVTKVTATLPLLMKEVSDGAMHLDQNLSSILPRANSTNKANLKLREILAHQAGLPPWIGFYKESVNVKNARLYLDYYSRKQDEEHPIKVTDNIYIIGSIKDTIMDDILYAPLGAKKYEYSDLGYYLFQDYLETKYEKNLDSLAQESFYKPLGMYSTAYNPLDKFSKDQIIPTAKDRTYRNQLLHGYVQDEGAAMMGGIAGHAGLFSTAQDLSKMMQMYLNGGTYGGVKILNPEAINEFTKDQYSGNRRGAGFDKLADKNNHGFGHTGFTGTMVWVDPDKQLVYVFLSNRVNPSVDNNSLANKKYRENIRQALYDAIVN</sequence>
<dbReference type="EMBL" id="FWXS01000004">
    <property type="protein sequence ID" value="SMC57017.1"/>
    <property type="molecule type" value="Genomic_DNA"/>
</dbReference>
<dbReference type="Gene3D" id="3.20.20.300">
    <property type="entry name" value="Glycoside hydrolase, family 3, N-terminal domain"/>
    <property type="match status" value="1"/>
</dbReference>
<dbReference type="Pfam" id="PF00144">
    <property type="entry name" value="Beta-lactamase"/>
    <property type="match status" value="1"/>
</dbReference>
<dbReference type="GO" id="GO:0009254">
    <property type="term" value="P:peptidoglycan turnover"/>
    <property type="evidence" value="ECO:0007669"/>
    <property type="project" value="TreeGrafter"/>
</dbReference>
<evidence type="ECO:0000256" key="4">
    <source>
        <dbReference type="ARBA" id="ARBA00022801"/>
    </source>
</evidence>
<evidence type="ECO:0000256" key="5">
    <source>
        <dbReference type="ARBA" id="ARBA00023295"/>
    </source>
</evidence>
<organism evidence="11 12">
    <name type="scientific">Moheibacter sediminis</name>
    <dbReference type="NCBI Taxonomy" id="1434700"/>
    <lineage>
        <taxon>Bacteria</taxon>
        <taxon>Pseudomonadati</taxon>
        <taxon>Bacteroidota</taxon>
        <taxon>Flavobacteriia</taxon>
        <taxon>Flavobacteriales</taxon>
        <taxon>Weeksellaceae</taxon>
        <taxon>Moheibacter</taxon>
    </lineage>
</organism>
<dbReference type="PROSITE" id="PS00775">
    <property type="entry name" value="GLYCOSYL_HYDROL_F3"/>
    <property type="match status" value="1"/>
</dbReference>
<dbReference type="AlphaFoldDB" id="A0A1W2A8M9"/>
<name>A0A1W2A8M9_9FLAO</name>
<feature type="domain" description="Glycoside hydrolase family 3 C-terminal" evidence="10">
    <location>
        <begin position="399"/>
        <end position="553"/>
    </location>
</feature>
<feature type="signal peptide" evidence="7">
    <location>
        <begin position="1"/>
        <end position="19"/>
    </location>
</feature>
<protein>
    <recommendedName>
        <fullName evidence="3">beta-N-acetylhexosaminidase</fullName>
        <ecNumber evidence="3">3.2.1.52</ecNumber>
    </recommendedName>
</protein>
<proteinExistence type="inferred from homology"/>
<evidence type="ECO:0000256" key="7">
    <source>
        <dbReference type="SAM" id="SignalP"/>
    </source>
</evidence>
<evidence type="ECO:0000313" key="12">
    <source>
        <dbReference type="Proteomes" id="UP000192393"/>
    </source>
</evidence>
<keyword evidence="5 6" id="KW-0326">Glycosidase</keyword>
<evidence type="ECO:0000256" key="2">
    <source>
        <dbReference type="ARBA" id="ARBA00005336"/>
    </source>
</evidence>
<dbReference type="Proteomes" id="UP000192393">
    <property type="component" value="Unassembled WGS sequence"/>
</dbReference>
<evidence type="ECO:0000313" key="11">
    <source>
        <dbReference type="EMBL" id="SMC57017.1"/>
    </source>
</evidence>
<evidence type="ECO:0000259" key="9">
    <source>
        <dbReference type="Pfam" id="PF00933"/>
    </source>
</evidence>
<dbReference type="PANTHER" id="PTHR30480:SF13">
    <property type="entry name" value="BETA-HEXOSAMINIDASE"/>
    <property type="match status" value="1"/>
</dbReference>
<evidence type="ECO:0000256" key="6">
    <source>
        <dbReference type="RuleBase" id="RU361161"/>
    </source>
</evidence>
<dbReference type="PRINTS" id="PR00133">
    <property type="entry name" value="GLHYDRLASE3"/>
</dbReference>
<dbReference type="InterPro" id="IPR036881">
    <property type="entry name" value="Glyco_hydro_3_C_sf"/>
</dbReference>
<evidence type="ECO:0000259" key="8">
    <source>
        <dbReference type="Pfam" id="PF00144"/>
    </source>
</evidence>
<dbReference type="PANTHER" id="PTHR30480">
    <property type="entry name" value="BETA-HEXOSAMINIDASE-RELATED"/>
    <property type="match status" value="1"/>
</dbReference>
<dbReference type="InterPro" id="IPR019800">
    <property type="entry name" value="Glyco_hydro_3_AS"/>
</dbReference>
<comment type="similarity">
    <text evidence="2 6">Belongs to the glycosyl hydrolase 3 family.</text>
</comment>
<dbReference type="GO" id="GO:0005975">
    <property type="term" value="P:carbohydrate metabolic process"/>
    <property type="evidence" value="ECO:0007669"/>
    <property type="project" value="InterPro"/>
</dbReference>
<gene>
    <name evidence="11" type="ORF">SAMN06296427_10422</name>
</gene>
<feature type="domain" description="Beta-lactamase-related" evidence="8">
    <location>
        <begin position="585"/>
        <end position="934"/>
    </location>
</feature>
<evidence type="ECO:0000256" key="1">
    <source>
        <dbReference type="ARBA" id="ARBA00001231"/>
    </source>
</evidence>
<dbReference type="InterPro" id="IPR017853">
    <property type="entry name" value="GH"/>
</dbReference>
<feature type="chain" id="PRO_5012732315" description="beta-N-acetylhexosaminidase" evidence="7">
    <location>
        <begin position="20"/>
        <end position="955"/>
    </location>
</feature>
<dbReference type="Gene3D" id="3.40.710.10">
    <property type="entry name" value="DD-peptidase/beta-lactamase superfamily"/>
    <property type="match status" value="1"/>
</dbReference>